<dbReference type="RefSeq" id="WP_386103137.1">
    <property type="nucleotide sequence ID" value="NZ_JBHUOZ010000003.1"/>
</dbReference>
<evidence type="ECO:0000313" key="2">
    <source>
        <dbReference type="Proteomes" id="UP001597511"/>
    </source>
</evidence>
<evidence type="ECO:0000313" key="1">
    <source>
        <dbReference type="EMBL" id="MFD2921924.1"/>
    </source>
</evidence>
<proteinExistence type="predicted"/>
<dbReference type="SUPFAM" id="SSF54593">
    <property type="entry name" value="Glyoxalase/Bleomycin resistance protein/Dihydroxybiphenyl dioxygenase"/>
    <property type="match status" value="1"/>
</dbReference>
<dbReference type="EMBL" id="JBHUOZ010000003">
    <property type="protein sequence ID" value="MFD2921924.1"/>
    <property type="molecule type" value="Genomic_DNA"/>
</dbReference>
<sequence>MRFEAGTNIAMKIPAYQYADTVHFYRDVLLLEVEEKPITHPTVLQTHTVKFGTCTLWLDCVEGIDTSSIWLEIKTPDVPNATDYLTTNGTQTFDELEEIPHNMHWIKDPAGTILLLKENK</sequence>
<protein>
    <recommendedName>
        <fullName evidence="3">Glyoxalase-like domain-containing protein</fullName>
    </recommendedName>
</protein>
<keyword evidence="2" id="KW-1185">Reference proteome</keyword>
<accession>A0ABW6A9L3</accession>
<dbReference type="InterPro" id="IPR029068">
    <property type="entry name" value="Glyas_Bleomycin-R_OHBP_Dase"/>
</dbReference>
<dbReference type="Proteomes" id="UP001597511">
    <property type="component" value="Unassembled WGS sequence"/>
</dbReference>
<organism evidence="1 2">
    <name type="scientific">Terrimonas rubra</name>
    <dbReference type="NCBI Taxonomy" id="1035890"/>
    <lineage>
        <taxon>Bacteria</taxon>
        <taxon>Pseudomonadati</taxon>
        <taxon>Bacteroidota</taxon>
        <taxon>Chitinophagia</taxon>
        <taxon>Chitinophagales</taxon>
        <taxon>Chitinophagaceae</taxon>
        <taxon>Terrimonas</taxon>
    </lineage>
</organism>
<dbReference type="Gene3D" id="3.10.180.10">
    <property type="entry name" value="2,3-Dihydroxybiphenyl 1,2-Dioxygenase, domain 1"/>
    <property type="match status" value="1"/>
</dbReference>
<reference evidence="2" key="1">
    <citation type="journal article" date="2019" name="Int. J. Syst. Evol. Microbiol.">
        <title>The Global Catalogue of Microorganisms (GCM) 10K type strain sequencing project: providing services to taxonomists for standard genome sequencing and annotation.</title>
        <authorList>
            <consortium name="The Broad Institute Genomics Platform"/>
            <consortium name="The Broad Institute Genome Sequencing Center for Infectious Disease"/>
            <person name="Wu L."/>
            <person name="Ma J."/>
        </authorList>
    </citation>
    <scope>NUCLEOTIDE SEQUENCE [LARGE SCALE GENOMIC DNA]</scope>
    <source>
        <strain evidence="2">KCTC 23299</strain>
    </source>
</reference>
<name>A0ABW6A9L3_9BACT</name>
<evidence type="ECO:0008006" key="3">
    <source>
        <dbReference type="Google" id="ProtNLM"/>
    </source>
</evidence>
<comment type="caution">
    <text evidence="1">The sequence shown here is derived from an EMBL/GenBank/DDBJ whole genome shotgun (WGS) entry which is preliminary data.</text>
</comment>
<gene>
    <name evidence="1" type="ORF">ACFS6H_19550</name>
</gene>